<protein>
    <submittedName>
        <fullName evidence="1">Uncharacterized protein</fullName>
    </submittedName>
</protein>
<evidence type="ECO:0000313" key="1">
    <source>
        <dbReference type="EMBL" id="PWA25227.1"/>
    </source>
</evidence>
<comment type="caution">
    <text evidence="1">The sequence shown here is derived from an EMBL/GenBank/DDBJ whole genome shotgun (WGS) entry which is preliminary data.</text>
</comment>
<keyword evidence="2" id="KW-1185">Reference proteome</keyword>
<organism evidence="1 2">
    <name type="scientific">Gambusia affinis</name>
    <name type="common">Western mosquitofish</name>
    <name type="synonym">Heterandria affinis</name>
    <dbReference type="NCBI Taxonomy" id="33528"/>
    <lineage>
        <taxon>Eukaryota</taxon>
        <taxon>Metazoa</taxon>
        <taxon>Chordata</taxon>
        <taxon>Craniata</taxon>
        <taxon>Vertebrata</taxon>
        <taxon>Euteleostomi</taxon>
        <taxon>Actinopterygii</taxon>
        <taxon>Neopterygii</taxon>
        <taxon>Teleostei</taxon>
        <taxon>Neoteleostei</taxon>
        <taxon>Acanthomorphata</taxon>
        <taxon>Ovalentaria</taxon>
        <taxon>Atherinomorphae</taxon>
        <taxon>Cyprinodontiformes</taxon>
        <taxon>Poeciliidae</taxon>
        <taxon>Poeciliinae</taxon>
        <taxon>Gambusia</taxon>
    </lineage>
</organism>
<evidence type="ECO:0000313" key="2">
    <source>
        <dbReference type="Proteomes" id="UP000250572"/>
    </source>
</evidence>
<name>A0A315VPQ9_GAMAF</name>
<accession>A0A315VPQ9</accession>
<proteinExistence type="predicted"/>
<dbReference type="AlphaFoldDB" id="A0A315VPQ9"/>
<dbReference type="EMBL" id="NHOQ01001318">
    <property type="protein sequence ID" value="PWA25227.1"/>
    <property type="molecule type" value="Genomic_DNA"/>
</dbReference>
<dbReference type="Proteomes" id="UP000250572">
    <property type="component" value="Unassembled WGS sequence"/>
</dbReference>
<gene>
    <name evidence="1" type="ORF">CCH79_00005419</name>
</gene>
<sequence length="120" mass="13381">MTGGERLMRLLGARPCTANQSRAHPLHISVHGERRDRQESLLTDLTTSGAVDISHMQRKCQVYLAYDRGSSGLACFTVVSLLKPAHQPLSAHRPYICSLFAVVCEFNYSDLAEDRLQLKP</sequence>
<reference evidence="1 2" key="1">
    <citation type="journal article" date="2018" name="G3 (Bethesda)">
        <title>A High-Quality Reference Genome for the Invasive Mosquitofish Gambusia affinis Using a Chicago Library.</title>
        <authorList>
            <person name="Hoffberg S.L."/>
            <person name="Troendle N.J."/>
            <person name="Glenn T.C."/>
            <person name="Mahmud O."/>
            <person name="Louha S."/>
            <person name="Chalopin D."/>
            <person name="Bennetzen J.L."/>
            <person name="Mauricio R."/>
        </authorList>
    </citation>
    <scope>NUCLEOTIDE SEQUENCE [LARGE SCALE GENOMIC DNA]</scope>
    <source>
        <strain evidence="1">NE01/NJP1002.9</strain>
        <tissue evidence="1">Muscle</tissue>
    </source>
</reference>